<gene>
    <name evidence="2" type="ORF">GZ085_01175</name>
</gene>
<accession>A0A7C9P4B2</accession>
<sequence length="38" mass="3858">MTACGLFVTGTDTGVGKTRVAVALIHALRAQGLRVAAM</sequence>
<evidence type="ECO:0000259" key="1">
    <source>
        <dbReference type="Pfam" id="PF01656"/>
    </source>
</evidence>
<dbReference type="InterPro" id="IPR027417">
    <property type="entry name" value="P-loop_NTPase"/>
</dbReference>
<comment type="caution">
    <text evidence="2">The sequence shown here is derived from an EMBL/GenBank/DDBJ whole genome shotgun (WGS) entry which is preliminary data.</text>
</comment>
<dbReference type="Gene3D" id="3.40.50.300">
    <property type="entry name" value="P-loop containing nucleotide triphosphate hydrolases"/>
    <property type="match status" value="1"/>
</dbReference>
<feature type="domain" description="CobQ/CobB/MinD/ParA nucleotide binding" evidence="1">
    <location>
        <begin position="6"/>
        <end position="37"/>
    </location>
</feature>
<evidence type="ECO:0000313" key="2">
    <source>
        <dbReference type="EMBL" id="NDP47003.1"/>
    </source>
</evidence>
<proteinExistence type="predicted"/>
<organism evidence="2 3">
    <name type="scientific">Sulfuriferula multivorans</name>
    <dbReference type="NCBI Taxonomy" id="1559896"/>
    <lineage>
        <taxon>Bacteria</taxon>
        <taxon>Pseudomonadati</taxon>
        <taxon>Pseudomonadota</taxon>
        <taxon>Betaproteobacteria</taxon>
        <taxon>Nitrosomonadales</taxon>
        <taxon>Sulfuricellaceae</taxon>
        <taxon>Sulfuriferula</taxon>
    </lineage>
</organism>
<feature type="non-terminal residue" evidence="2">
    <location>
        <position position="38"/>
    </location>
</feature>
<name>A0A7C9P4B2_9PROT</name>
<dbReference type="InterPro" id="IPR002586">
    <property type="entry name" value="CobQ/CobB/MinD/ParA_Nub-bd_dom"/>
</dbReference>
<dbReference type="SUPFAM" id="SSF52540">
    <property type="entry name" value="P-loop containing nucleoside triphosphate hydrolases"/>
    <property type="match status" value="1"/>
</dbReference>
<reference evidence="2 3" key="1">
    <citation type="submission" date="2019-09" db="EMBL/GenBank/DDBJ databases">
        <title>H2 Metabolism Revealed by Metagenomic Analysis in Subglacial Sediment of East Antarctica.</title>
        <authorList>
            <person name="Yang Z."/>
            <person name="Zhang Y."/>
            <person name="Lv Y."/>
            <person name="Yan W."/>
            <person name="Xiao X."/>
            <person name="Sun B."/>
            <person name="Ma H."/>
        </authorList>
    </citation>
    <scope>NUCLEOTIDE SEQUENCE [LARGE SCALE GENOMIC DNA]</scope>
    <source>
        <strain evidence="2">Bin2_2</strain>
    </source>
</reference>
<dbReference type="AlphaFoldDB" id="A0A7C9P4B2"/>
<dbReference type="Proteomes" id="UP000483432">
    <property type="component" value="Unassembled WGS sequence"/>
</dbReference>
<evidence type="ECO:0000313" key="3">
    <source>
        <dbReference type="Proteomes" id="UP000483432"/>
    </source>
</evidence>
<dbReference type="Pfam" id="PF01656">
    <property type="entry name" value="CbiA"/>
    <property type="match status" value="1"/>
</dbReference>
<protein>
    <submittedName>
        <fullName evidence="2">AAA family ATPase</fullName>
    </submittedName>
</protein>
<dbReference type="EMBL" id="JAAFGW010000008">
    <property type="protein sequence ID" value="NDP47003.1"/>
    <property type="molecule type" value="Genomic_DNA"/>
</dbReference>